<keyword evidence="4" id="KW-0378">Hydrolase</keyword>
<dbReference type="PANTHER" id="PTHR47268:SF4">
    <property type="entry name" value="ACYLPHOSPHATASE"/>
    <property type="match status" value="1"/>
</dbReference>
<evidence type="ECO:0000256" key="1">
    <source>
        <dbReference type="ARBA" id="ARBA00005614"/>
    </source>
</evidence>
<evidence type="ECO:0000313" key="8">
    <source>
        <dbReference type="Proteomes" id="UP000215215"/>
    </source>
</evidence>
<comment type="similarity">
    <text evidence="1 5">Belongs to the acylphosphatase family.</text>
</comment>
<evidence type="ECO:0000256" key="3">
    <source>
        <dbReference type="ARBA" id="ARBA00047645"/>
    </source>
</evidence>
<evidence type="ECO:0000313" key="7">
    <source>
        <dbReference type="EMBL" id="OYD13814.1"/>
    </source>
</evidence>
<dbReference type="EC" id="3.6.1.7" evidence="2 4"/>
<dbReference type="PROSITE" id="PS51160">
    <property type="entry name" value="ACYLPHOSPHATASE_3"/>
    <property type="match status" value="1"/>
</dbReference>
<dbReference type="GO" id="GO:0003998">
    <property type="term" value="F:acylphosphatase activity"/>
    <property type="evidence" value="ECO:0007669"/>
    <property type="project" value="UniProtKB-EC"/>
</dbReference>
<evidence type="ECO:0000256" key="2">
    <source>
        <dbReference type="ARBA" id="ARBA00012150"/>
    </source>
</evidence>
<accession>A0A235BNN1</accession>
<dbReference type="InterPro" id="IPR036046">
    <property type="entry name" value="Acylphosphatase-like_dom_sf"/>
</dbReference>
<gene>
    <name evidence="7" type="ORF">CH333_09765</name>
</gene>
<dbReference type="InterPro" id="IPR001792">
    <property type="entry name" value="Acylphosphatase-like_dom"/>
</dbReference>
<organism evidence="7 8">
    <name type="scientific">candidate division WOR-3 bacterium JGI_Cruoil_03_44_89</name>
    <dbReference type="NCBI Taxonomy" id="1973748"/>
    <lineage>
        <taxon>Bacteria</taxon>
        <taxon>Bacteria division WOR-3</taxon>
    </lineage>
</organism>
<dbReference type="InterPro" id="IPR020456">
    <property type="entry name" value="Acylphosphatase"/>
</dbReference>
<feature type="domain" description="Acylphosphatase-like" evidence="6">
    <location>
        <begin position="3"/>
        <end position="90"/>
    </location>
</feature>
<protein>
    <recommendedName>
        <fullName evidence="2 4">acylphosphatase</fullName>
        <ecNumber evidence="2 4">3.6.1.7</ecNumber>
    </recommendedName>
</protein>
<reference evidence="7 8" key="1">
    <citation type="submission" date="2017-07" db="EMBL/GenBank/DDBJ databases">
        <title>Recovery of genomes from metagenomes via a dereplication, aggregation, and scoring strategy.</title>
        <authorList>
            <person name="Sieber C.M."/>
            <person name="Probst A.J."/>
            <person name="Sharrar A."/>
            <person name="Thomas B.C."/>
            <person name="Hess M."/>
            <person name="Tringe S.G."/>
            <person name="Banfield J.F."/>
        </authorList>
    </citation>
    <scope>NUCLEOTIDE SEQUENCE [LARGE SCALE GENOMIC DNA]</scope>
    <source>
        <strain evidence="7">JGI_Cruoil_03_44_89</strain>
    </source>
</reference>
<dbReference type="EMBL" id="NOZQ01000214">
    <property type="protein sequence ID" value="OYD13814.1"/>
    <property type="molecule type" value="Genomic_DNA"/>
</dbReference>
<feature type="active site" evidence="4">
    <location>
        <position position="18"/>
    </location>
</feature>
<dbReference type="Proteomes" id="UP000215215">
    <property type="component" value="Unassembled WGS sequence"/>
</dbReference>
<dbReference type="AlphaFoldDB" id="A0A235BNN1"/>
<evidence type="ECO:0000259" key="6">
    <source>
        <dbReference type="PROSITE" id="PS51160"/>
    </source>
</evidence>
<name>A0A235BNN1_UNCW3</name>
<feature type="active site" evidence="4">
    <location>
        <position position="36"/>
    </location>
</feature>
<dbReference type="Gene3D" id="3.30.70.100">
    <property type="match status" value="1"/>
</dbReference>
<comment type="catalytic activity">
    <reaction evidence="3 4">
        <text>an acyl phosphate + H2O = a carboxylate + phosphate + H(+)</text>
        <dbReference type="Rhea" id="RHEA:14965"/>
        <dbReference type="ChEBI" id="CHEBI:15377"/>
        <dbReference type="ChEBI" id="CHEBI:15378"/>
        <dbReference type="ChEBI" id="CHEBI:29067"/>
        <dbReference type="ChEBI" id="CHEBI:43474"/>
        <dbReference type="ChEBI" id="CHEBI:59918"/>
        <dbReference type="EC" id="3.6.1.7"/>
    </reaction>
</comment>
<dbReference type="PANTHER" id="PTHR47268">
    <property type="entry name" value="ACYLPHOSPHATASE"/>
    <property type="match status" value="1"/>
</dbReference>
<dbReference type="Pfam" id="PF00708">
    <property type="entry name" value="Acylphosphatase"/>
    <property type="match status" value="1"/>
</dbReference>
<proteinExistence type="inferred from homology"/>
<sequence length="90" mass="10350">MVRAHMLISGLVQGVCYRWFARKEADSLGLTGYVKNLYDARVEVVVEGERGLIEEFIKMLKVGPSSSDVRDLKIEWREYKGEFSGFAVRY</sequence>
<evidence type="ECO:0000256" key="5">
    <source>
        <dbReference type="RuleBase" id="RU004168"/>
    </source>
</evidence>
<comment type="caution">
    <text evidence="7">The sequence shown here is derived from an EMBL/GenBank/DDBJ whole genome shotgun (WGS) entry which is preliminary data.</text>
</comment>
<dbReference type="SUPFAM" id="SSF54975">
    <property type="entry name" value="Acylphosphatase/BLUF domain-like"/>
    <property type="match status" value="1"/>
</dbReference>
<evidence type="ECO:0000256" key="4">
    <source>
        <dbReference type="PROSITE-ProRule" id="PRU00520"/>
    </source>
</evidence>